<gene>
    <name evidence="2" type="ORF">K458DRAFT_76155</name>
</gene>
<name>A0A6G1ITK4_9PLEO</name>
<evidence type="ECO:0000313" key="2">
    <source>
        <dbReference type="EMBL" id="KAF2681576.1"/>
    </source>
</evidence>
<feature type="region of interest" description="Disordered" evidence="1">
    <location>
        <begin position="1"/>
        <end position="32"/>
    </location>
</feature>
<proteinExistence type="predicted"/>
<evidence type="ECO:0000313" key="3">
    <source>
        <dbReference type="Proteomes" id="UP000799291"/>
    </source>
</evidence>
<protein>
    <recommendedName>
        <fullName evidence="4">25S rRNA (Uridine(2843)-N(3))-methyltransferase</fullName>
    </recommendedName>
</protein>
<dbReference type="OrthoDB" id="6419443at2759"/>
<keyword evidence="3" id="KW-1185">Reference proteome</keyword>
<evidence type="ECO:0000256" key="1">
    <source>
        <dbReference type="SAM" id="MobiDB-lite"/>
    </source>
</evidence>
<organism evidence="2 3">
    <name type="scientific">Lentithecium fluviatile CBS 122367</name>
    <dbReference type="NCBI Taxonomy" id="1168545"/>
    <lineage>
        <taxon>Eukaryota</taxon>
        <taxon>Fungi</taxon>
        <taxon>Dikarya</taxon>
        <taxon>Ascomycota</taxon>
        <taxon>Pezizomycotina</taxon>
        <taxon>Dothideomycetes</taxon>
        <taxon>Pleosporomycetidae</taxon>
        <taxon>Pleosporales</taxon>
        <taxon>Massarineae</taxon>
        <taxon>Lentitheciaceae</taxon>
        <taxon>Lentithecium</taxon>
    </lineage>
</organism>
<evidence type="ECO:0008006" key="4">
    <source>
        <dbReference type="Google" id="ProtNLM"/>
    </source>
</evidence>
<dbReference type="InterPro" id="IPR021463">
    <property type="entry name" value="Methyltransf_34"/>
</dbReference>
<reference evidence="2" key="1">
    <citation type="journal article" date="2020" name="Stud. Mycol.">
        <title>101 Dothideomycetes genomes: a test case for predicting lifestyles and emergence of pathogens.</title>
        <authorList>
            <person name="Haridas S."/>
            <person name="Albert R."/>
            <person name="Binder M."/>
            <person name="Bloem J."/>
            <person name="Labutti K."/>
            <person name="Salamov A."/>
            <person name="Andreopoulos B."/>
            <person name="Baker S."/>
            <person name="Barry K."/>
            <person name="Bills G."/>
            <person name="Bluhm B."/>
            <person name="Cannon C."/>
            <person name="Castanera R."/>
            <person name="Culley D."/>
            <person name="Daum C."/>
            <person name="Ezra D."/>
            <person name="Gonzalez J."/>
            <person name="Henrissat B."/>
            <person name="Kuo A."/>
            <person name="Liang C."/>
            <person name="Lipzen A."/>
            <person name="Lutzoni F."/>
            <person name="Magnuson J."/>
            <person name="Mondo S."/>
            <person name="Nolan M."/>
            <person name="Ohm R."/>
            <person name="Pangilinan J."/>
            <person name="Park H.-J."/>
            <person name="Ramirez L."/>
            <person name="Alfaro M."/>
            <person name="Sun H."/>
            <person name="Tritt A."/>
            <person name="Yoshinaga Y."/>
            <person name="Zwiers L.-H."/>
            <person name="Turgeon B."/>
            <person name="Goodwin S."/>
            <person name="Spatafora J."/>
            <person name="Crous P."/>
            <person name="Grigoriev I."/>
        </authorList>
    </citation>
    <scope>NUCLEOTIDE SEQUENCE</scope>
    <source>
        <strain evidence="2">CBS 122367</strain>
    </source>
</reference>
<dbReference type="AlphaFoldDB" id="A0A6G1ITK4"/>
<sequence>MAPPKAKVRPKASKQPTHKPQKERDAKVSQEPPSAIPLELQQLLLNIFRSSFSERFESDITPLLQEVKGHLYNRDFLAAFGKEEYLEVYAARWSPSRALGYLEVLESLRKEMQPFSTVDEESEGSRWKVACLGGGAGAEIVALGGFLKWLEMRVEEERGREMNLVAIDIADWGNVVEKLQQGLVTKPPLSKYASTAAQAANVALLHPACLNVSFKQHDVLNAPFSSLSPLVQDTNLVTLLFTLNELYSTSISLTQQFLLNLTSSLRPGSFLLVVDSPGSYSSVSLNGAEKKYPMQWLLDHTLLEEERGAEPRWEKVKEDESRWFRLDEKLKYPIELENMRFQLHFYRRLG</sequence>
<accession>A0A6G1ITK4</accession>
<feature type="compositionally biased region" description="Basic residues" evidence="1">
    <location>
        <begin position="1"/>
        <end position="19"/>
    </location>
</feature>
<dbReference type="Proteomes" id="UP000799291">
    <property type="component" value="Unassembled WGS sequence"/>
</dbReference>
<dbReference type="EMBL" id="MU005590">
    <property type="protein sequence ID" value="KAF2681576.1"/>
    <property type="molecule type" value="Genomic_DNA"/>
</dbReference>
<dbReference type="Pfam" id="PF11312">
    <property type="entry name" value="Methyltransf_34"/>
    <property type="match status" value="1"/>
</dbReference>